<feature type="transmembrane region" description="Helical" evidence="1">
    <location>
        <begin position="50"/>
        <end position="70"/>
    </location>
</feature>
<dbReference type="PANTHER" id="PTHR34978">
    <property type="entry name" value="POSSIBLE SENSOR-TRANSDUCER PROTEIN BLAR"/>
    <property type="match status" value="1"/>
</dbReference>
<comment type="caution">
    <text evidence="3">The sequence shown here is derived from an EMBL/GenBank/DDBJ whole genome shotgun (WGS) entry which is preliminary data.</text>
</comment>
<keyword evidence="4" id="KW-1185">Reference proteome</keyword>
<evidence type="ECO:0000259" key="2">
    <source>
        <dbReference type="Pfam" id="PF05569"/>
    </source>
</evidence>
<feature type="transmembrane region" description="Helical" evidence="1">
    <location>
        <begin position="108"/>
        <end position="129"/>
    </location>
</feature>
<reference evidence="3 4" key="1">
    <citation type="submission" date="2022-01" db="EMBL/GenBank/DDBJ databases">
        <title>Paraglaciecola sp. G1-23.</title>
        <authorList>
            <person name="Jin M.S."/>
            <person name="Han D.M."/>
            <person name="Kim H.M."/>
            <person name="Jeon C.O."/>
        </authorList>
    </citation>
    <scope>NUCLEOTIDE SEQUENCE [LARGE SCALE GENOMIC DNA]</scope>
    <source>
        <strain evidence="3 4">G1-23</strain>
    </source>
</reference>
<proteinExistence type="predicted"/>
<dbReference type="RefSeq" id="WP_235312036.1">
    <property type="nucleotide sequence ID" value="NZ_JAKGAS010000004.1"/>
</dbReference>
<evidence type="ECO:0000313" key="3">
    <source>
        <dbReference type="EMBL" id="MCF2948326.1"/>
    </source>
</evidence>
<protein>
    <submittedName>
        <fullName evidence="3">M56 family metallopeptidase</fullName>
    </submittedName>
</protein>
<dbReference type="EMBL" id="JAKGAS010000004">
    <property type="protein sequence ID" value="MCF2948326.1"/>
    <property type="molecule type" value="Genomic_DNA"/>
</dbReference>
<dbReference type="InterPro" id="IPR052173">
    <property type="entry name" value="Beta-lactam_resp_regulator"/>
</dbReference>
<dbReference type="Proteomes" id="UP001521137">
    <property type="component" value="Unassembled WGS sequence"/>
</dbReference>
<evidence type="ECO:0000313" key="4">
    <source>
        <dbReference type="Proteomes" id="UP001521137"/>
    </source>
</evidence>
<accession>A0ABS9D9J4</accession>
<dbReference type="PANTHER" id="PTHR34978:SF3">
    <property type="entry name" value="SLR0241 PROTEIN"/>
    <property type="match status" value="1"/>
</dbReference>
<dbReference type="Gene3D" id="3.30.2010.10">
    <property type="entry name" value="Metalloproteases ('zincins'), catalytic domain"/>
    <property type="match status" value="1"/>
</dbReference>
<sequence>MDRFTFIFDNQIIYALGWTIIHSFWQSLFVLGLLSFSLMLNKRSRPETRYWLSIFAMICCAIISVKTFLICYRDIIQTSAIFNTLNLSGNTDVTQSFWTVTFQTLNPWLNNIVLIWYLGFAIQGVRFVMDLLAIQDLKRNSTHNLSQSWTIRLNELKSKLGICKHISFVQSAKIQTPCVIGHINPIVLLPLGLICQLPDEQIEAIVLHELAHIKRHDYLVNIFQSLLKVLFFFNPFVLAISKRVDIERENACDDIAVKACKSSFVYANGLSQIAAESLKNQAIMAASKSEYLLLARVKRLFSHSQKLNVSMEKFISLCCAVLLALSLNVSATNNLNTFENKPENEVVLVESKTPVKNIPTIANNNTDSKKTTLIEKPIKQAMPKTLNIKQVTKPEKQQAPLDTNIVKVSNEKTVTSSKVEEEKITNSVSAAANYIEDKISHQTQGSKSKEKTINTGSSIQKVETSSAQLASFSPTQPKVSATLANLNPTPETDNCGRFISNSYVPSGDYAITIQEHNGKRIRFANIGGFPSLGGFISLNLKPGLHSFRGFAVCTQSYCKKSNFIGGGQADEVNFTVNVQANKSYRIAAKPKVPRSLKRNKRFEAFVVSAKEQQCDDIIARPPLETPKPQLSKLSDKLFAKLLSVPMVELQDFGYIVYAPIKMDDIEISSRFKTWKTLTSDYLPELGQQSHFVERIADNKQLNNDEYQDIIDSTLVAQIRLKRIKHNKLEKCQSNPHLSTIAHSYSFCQYTHNVKGVVEVVVMHPKSKELLMYGETLIEVQSDFSKNKGIKAEQWKNKHEKQFWANFIEKTKSQITKTLRNIQQQKYQSEILEIASR</sequence>
<evidence type="ECO:0000256" key="1">
    <source>
        <dbReference type="SAM" id="Phobius"/>
    </source>
</evidence>
<gene>
    <name evidence="3" type="ORF">L0668_09430</name>
</gene>
<dbReference type="CDD" id="cd07341">
    <property type="entry name" value="M56_BlaR1_MecR1_like"/>
    <property type="match status" value="1"/>
</dbReference>
<feature type="domain" description="Peptidase M56" evidence="2">
    <location>
        <begin position="28"/>
        <end position="269"/>
    </location>
</feature>
<organism evidence="3 4">
    <name type="scientific">Paraglaciecola algarum</name>
    <dbReference type="NCBI Taxonomy" id="3050085"/>
    <lineage>
        <taxon>Bacteria</taxon>
        <taxon>Pseudomonadati</taxon>
        <taxon>Pseudomonadota</taxon>
        <taxon>Gammaproteobacteria</taxon>
        <taxon>Alteromonadales</taxon>
        <taxon>Alteromonadaceae</taxon>
        <taxon>Paraglaciecola</taxon>
    </lineage>
</organism>
<dbReference type="InterPro" id="IPR008756">
    <property type="entry name" value="Peptidase_M56"/>
</dbReference>
<keyword evidence="1" id="KW-1133">Transmembrane helix</keyword>
<dbReference type="Pfam" id="PF05569">
    <property type="entry name" value="Peptidase_M56"/>
    <property type="match status" value="1"/>
</dbReference>
<keyword evidence="1" id="KW-0472">Membrane</keyword>
<feature type="transmembrane region" description="Helical" evidence="1">
    <location>
        <begin position="12"/>
        <end position="38"/>
    </location>
</feature>
<name>A0ABS9D9J4_9ALTE</name>
<keyword evidence="1" id="KW-0812">Transmembrane</keyword>